<feature type="transmembrane region" description="Helical" evidence="2">
    <location>
        <begin position="6"/>
        <end position="25"/>
    </location>
</feature>
<organism evidence="3 4">
    <name type="scientific">Paenibacillus harenae</name>
    <dbReference type="NCBI Taxonomy" id="306543"/>
    <lineage>
        <taxon>Bacteria</taxon>
        <taxon>Bacillati</taxon>
        <taxon>Bacillota</taxon>
        <taxon>Bacilli</taxon>
        <taxon>Bacillales</taxon>
        <taxon>Paenibacillaceae</taxon>
        <taxon>Paenibacillus</taxon>
    </lineage>
</organism>
<evidence type="ECO:0000256" key="1">
    <source>
        <dbReference type="SAM" id="MobiDB-lite"/>
    </source>
</evidence>
<reference evidence="3 4" key="1">
    <citation type="submission" date="2023-07" db="EMBL/GenBank/DDBJ databases">
        <title>Sorghum-associated microbial communities from plants grown in Nebraska, USA.</title>
        <authorList>
            <person name="Schachtman D."/>
        </authorList>
    </citation>
    <scope>NUCLEOTIDE SEQUENCE [LARGE SCALE GENOMIC DNA]</scope>
    <source>
        <strain evidence="3 4">CC482</strain>
    </source>
</reference>
<keyword evidence="2" id="KW-0812">Transmembrane</keyword>
<keyword evidence="4" id="KW-1185">Reference proteome</keyword>
<protein>
    <submittedName>
        <fullName evidence="3">Membrane protein</fullName>
    </submittedName>
</protein>
<sequence>MDQPTIMMLLSAAGIISAIVLGWIGQNRAIKQNTRSDAGNNATMKTDVDYIKRGVDEMRLEMRDQGRRFDALSERVTRVEESAKQAHHRLDRVEKQN</sequence>
<keyword evidence="2" id="KW-1133">Transmembrane helix</keyword>
<gene>
    <name evidence="3" type="ORF">J2T15_003799</name>
</gene>
<accession>A0ABT9U7C5</accession>
<evidence type="ECO:0000313" key="3">
    <source>
        <dbReference type="EMBL" id="MDQ0114344.1"/>
    </source>
</evidence>
<feature type="compositionally biased region" description="Basic and acidic residues" evidence="1">
    <location>
        <begin position="74"/>
        <end position="84"/>
    </location>
</feature>
<feature type="region of interest" description="Disordered" evidence="1">
    <location>
        <begin position="74"/>
        <end position="97"/>
    </location>
</feature>
<evidence type="ECO:0000256" key="2">
    <source>
        <dbReference type="SAM" id="Phobius"/>
    </source>
</evidence>
<name>A0ABT9U7C5_PAEHA</name>
<proteinExistence type="predicted"/>
<keyword evidence="2" id="KW-0472">Membrane</keyword>
<dbReference type="EMBL" id="JAUSSU010000007">
    <property type="protein sequence ID" value="MDQ0114344.1"/>
    <property type="molecule type" value="Genomic_DNA"/>
</dbReference>
<comment type="caution">
    <text evidence="3">The sequence shown here is derived from an EMBL/GenBank/DDBJ whole genome shotgun (WGS) entry which is preliminary data.</text>
</comment>
<evidence type="ECO:0000313" key="4">
    <source>
        <dbReference type="Proteomes" id="UP001229346"/>
    </source>
</evidence>
<dbReference type="Proteomes" id="UP001229346">
    <property type="component" value="Unassembled WGS sequence"/>
</dbReference>
<dbReference type="RefSeq" id="WP_307205672.1">
    <property type="nucleotide sequence ID" value="NZ_JAUSSU010000007.1"/>
</dbReference>